<feature type="domain" description="Amidohydrolase-related" evidence="1">
    <location>
        <begin position="29"/>
        <end position="151"/>
    </location>
</feature>
<comment type="caution">
    <text evidence="2">The sequence shown here is derived from an EMBL/GenBank/DDBJ whole genome shotgun (WGS) entry which is preliminary data.</text>
</comment>
<proteinExistence type="predicted"/>
<dbReference type="InterPro" id="IPR006680">
    <property type="entry name" value="Amidohydro-rel"/>
</dbReference>
<reference evidence="2" key="1">
    <citation type="submission" date="2022-09" db="EMBL/GenBank/DDBJ databases">
        <title>Fusarium specimens isolated from Avocado Roots.</title>
        <authorList>
            <person name="Stajich J."/>
            <person name="Roper C."/>
            <person name="Heimlech-Rivalta G."/>
        </authorList>
    </citation>
    <scope>NUCLEOTIDE SEQUENCE</scope>
    <source>
        <strain evidence="2">CF00136</strain>
    </source>
</reference>
<dbReference type="InterPro" id="IPR011059">
    <property type="entry name" value="Metal-dep_hydrolase_composite"/>
</dbReference>
<accession>A0A9W8VE69</accession>
<dbReference type="PANTHER" id="PTHR43135">
    <property type="entry name" value="ALPHA-D-RIBOSE 1-METHYLPHOSPHONATE 5-TRIPHOSPHATE DIPHOSPHATASE"/>
    <property type="match status" value="1"/>
</dbReference>
<dbReference type="Gene3D" id="3.20.20.140">
    <property type="entry name" value="Metal-dependent hydrolases"/>
    <property type="match status" value="1"/>
</dbReference>
<dbReference type="Pfam" id="PF01979">
    <property type="entry name" value="Amidohydro_1"/>
    <property type="match status" value="1"/>
</dbReference>
<keyword evidence="3" id="KW-1185">Reference proteome</keyword>
<dbReference type="Proteomes" id="UP001152049">
    <property type="component" value="Unassembled WGS sequence"/>
</dbReference>
<dbReference type="GO" id="GO:0016810">
    <property type="term" value="F:hydrolase activity, acting on carbon-nitrogen (but not peptide) bonds"/>
    <property type="evidence" value="ECO:0007669"/>
    <property type="project" value="InterPro"/>
</dbReference>
<dbReference type="InterPro" id="IPR051781">
    <property type="entry name" value="Metallo-dep_Hydrolase"/>
</dbReference>
<organism evidence="2 3">
    <name type="scientific">Fusarium torreyae</name>
    <dbReference type="NCBI Taxonomy" id="1237075"/>
    <lineage>
        <taxon>Eukaryota</taxon>
        <taxon>Fungi</taxon>
        <taxon>Dikarya</taxon>
        <taxon>Ascomycota</taxon>
        <taxon>Pezizomycotina</taxon>
        <taxon>Sordariomycetes</taxon>
        <taxon>Hypocreomycetidae</taxon>
        <taxon>Hypocreales</taxon>
        <taxon>Nectriaceae</taxon>
        <taxon>Fusarium</taxon>
    </lineage>
</organism>
<dbReference type="AlphaFoldDB" id="A0A9W8VE69"/>
<dbReference type="PANTHER" id="PTHR43135:SF3">
    <property type="entry name" value="ALPHA-D-RIBOSE 1-METHYLPHOSPHONATE 5-TRIPHOSPHATE DIPHOSPHATASE"/>
    <property type="match status" value="1"/>
</dbReference>
<dbReference type="SUPFAM" id="SSF51338">
    <property type="entry name" value="Composite domain of metallo-dependent hydrolases"/>
    <property type="match status" value="1"/>
</dbReference>
<dbReference type="InterPro" id="IPR032466">
    <property type="entry name" value="Metal_Hydrolase"/>
</dbReference>
<dbReference type="EMBL" id="JAOQAZ010000010">
    <property type="protein sequence ID" value="KAJ4263418.1"/>
    <property type="molecule type" value="Genomic_DNA"/>
</dbReference>
<evidence type="ECO:0000259" key="1">
    <source>
        <dbReference type="Pfam" id="PF01979"/>
    </source>
</evidence>
<gene>
    <name evidence="2" type="ORF">NW762_006237</name>
</gene>
<dbReference type="OrthoDB" id="194468at2759"/>
<dbReference type="Gene3D" id="2.30.40.10">
    <property type="entry name" value="Urease, subunit C, domain 1"/>
    <property type="match status" value="1"/>
</dbReference>
<evidence type="ECO:0000313" key="3">
    <source>
        <dbReference type="Proteomes" id="UP001152049"/>
    </source>
</evidence>
<protein>
    <recommendedName>
        <fullName evidence="1">Amidohydrolase-related domain-containing protein</fullName>
    </recommendedName>
</protein>
<sequence length="186" mass="20039">MREKGTILVSTGHIVEAVLKRLDKMPPETSAKMVAIAESHLAAYHIAVQTGVKIALGTDICSSNPNGTISHSCNGHELVWAVRRVDMSPLGAVEAATVNAPETLGLQATKKGLIKQGWDADSIALDENPLDNIDLFAKPSNIKYVWKMGQQIKSPHESHWTPTAQEVNGWAVVDKHSCDGCHIAGM</sequence>
<dbReference type="SUPFAM" id="SSF51556">
    <property type="entry name" value="Metallo-dependent hydrolases"/>
    <property type="match status" value="1"/>
</dbReference>
<name>A0A9W8VE69_9HYPO</name>
<evidence type="ECO:0000313" key="2">
    <source>
        <dbReference type="EMBL" id="KAJ4263418.1"/>
    </source>
</evidence>